<dbReference type="RefSeq" id="WP_210231665.1">
    <property type="nucleotide sequence ID" value="NZ_CP076022.1"/>
</dbReference>
<reference evidence="3 4" key="1">
    <citation type="submission" date="2021-05" db="EMBL/GenBank/DDBJ databases">
        <title>Novel species in genus Arthrobacter.</title>
        <authorList>
            <person name="Zhang G."/>
        </authorList>
    </citation>
    <scope>NUCLEOTIDE SEQUENCE [LARGE SCALE GENOMIC DNA]</scope>
    <source>
        <strain evidence="4">zg-ZUI227</strain>
    </source>
</reference>
<dbReference type="KEGG" id="ajg:KKR91_03130"/>
<evidence type="ECO:0000313" key="3">
    <source>
        <dbReference type="EMBL" id="QWC10643.1"/>
    </source>
</evidence>
<dbReference type="EMBL" id="CP076022">
    <property type="protein sequence ID" value="QWC10643.1"/>
    <property type="molecule type" value="Genomic_DNA"/>
</dbReference>
<sequence>MSGYFKLVDAHDGAFRIKLISGDGALMAVSAMFPTKQAAVAGIEQLREIAGTGPVVDQSHDVDLLGDASRTPAGASGTPASGDGGRARAS</sequence>
<proteinExistence type="predicted"/>
<protein>
    <submittedName>
        <fullName evidence="3">DUF1508 domain-containing protein</fullName>
    </submittedName>
</protein>
<evidence type="ECO:0000259" key="2">
    <source>
        <dbReference type="Pfam" id="PF07411"/>
    </source>
</evidence>
<feature type="region of interest" description="Disordered" evidence="1">
    <location>
        <begin position="65"/>
        <end position="90"/>
    </location>
</feature>
<name>A0A975M622_9MICC</name>
<feature type="domain" description="DUF1508" evidence="2">
    <location>
        <begin position="12"/>
        <end position="57"/>
    </location>
</feature>
<dbReference type="AlphaFoldDB" id="A0A975M622"/>
<organism evidence="3 4">
    <name type="scientific">Arthrobacter jiangjiafuii</name>
    <dbReference type="NCBI Taxonomy" id="2817475"/>
    <lineage>
        <taxon>Bacteria</taxon>
        <taxon>Bacillati</taxon>
        <taxon>Actinomycetota</taxon>
        <taxon>Actinomycetes</taxon>
        <taxon>Micrococcales</taxon>
        <taxon>Micrococcaceae</taxon>
        <taxon>Arthrobacter</taxon>
    </lineage>
</organism>
<dbReference type="Pfam" id="PF07411">
    <property type="entry name" value="DUF1508"/>
    <property type="match status" value="1"/>
</dbReference>
<evidence type="ECO:0000313" key="4">
    <source>
        <dbReference type="Proteomes" id="UP000676885"/>
    </source>
</evidence>
<accession>A0A975M622</accession>
<dbReference type="Proteomes" id="UP000676885">
    <property type="component" value="Chromosome"/>
</dbReference>
<dbReference type="InterPro" id="IPR010879">
    <property type="entry name" value="DUF1508"/>
</dbReference>
<gene>
    <name evidence="3" type="ORF">KKR91_03130</name>
</gene>
<dbReference type="SUPFAM" id="SSF160113">
    <property type="entry name" value="YegP-like"/>
    <property type="match status" value="1"/>
</dbReference>
<evidence type="ECO:0000256" key="1">
    <source>
        <dbReference type="SAM" id="MobiDB-lite"/>
    </source>
</evidence>
<dbReference type="InterPro" id="IPR036913">
    <property type="entry name" value="YegP-like_sf"/>
</dbReference>
<dbReference type="Gene3D" id="2.30.29.80">
    <property type="match status" value="1"/>
</dbReference>
<keyword evidence="4" id="KW-1185">Reference proteome</keyword>